<keyword evidence="6" id="KW-1185">Reference proteome</keyword>
<dbReference type="KEGG" id="hsf:HLASA_0095"/>
<proteinExistence type="predicted"/>
<dbReference type="Proteomes" id="UP000060390">
    <property type="component" value="Chromosome"/>
</dbReference>
<dbReference type="RefSeq" id="WP_050047459.1">
    <property type="nucleotide sequence ID" value="NZ_CP008874.1"/>
</dbReference>
<dbReference type="OrthoDB" id="103676at2157"/>
<feature type="compositionally biased region" description="Acidic residues" evidence="1">
    <location>
        <begin position="175"/>
        <end position="193"/>
    </location>
</feature>
<dbReference type="EMBL" id="CP008874">
    <property type="protein sequence ID" value="AKH96609.1"/>
    <property type="molecule type" value="Genomic_DNA"/>
</dbReference>
<evidence type="ECO:0000313" key="6">
    <source>
        <dbReference type="Proteomes" id="UP000069906"/>
    </source>
</evidence>
<dbReference type="AlphaFoldDB" id="A0A0F7PAD7"/>
<protein>
    <submittedName>
        <fullName evidence="3">Uncharacterized protein</fullName>
    </submittedName>
</protein>
<evidence type="ECO:0000256" key="2">
    <source>
        <dbReference type="SAM" id="Phobius"/>
    </source>
</evidence>
<feature type="compositionally biased region" description="Low complexity" evidence="1">
    <location>
        <begin position="230"/>
        <end position="240"/>
    </location>
</feature>
<dbReference type="Proteomes" id="UP000069906">
    <property type="component" value="Chromosome"/>
</dbReference>
<dbReference type="STRING" id="1604004.HLASA_0095"/>
<gene>
    <name evidence="4" type="ORF">HLASA_0095</name>
    <name evidence="3" type="ORF">HLASF_0095</name>
</gene>
<sequence length="285" mass="29942">MIRRPSRLVVVLALVGALSLAVSTGAVSWSGADMLGDTGTDEELMMEPTSEYAYLDDDNETVIDLTRSNDALDANGVNPDARTTVDDVAALRYNGSEYATVYVTHDSDAITITNDGQPIDAVNDSVNLTPEDRTVSLDLVIDTTNTSKNTLGGTLTIHAEGSEEPESTTVAGFLDTDDDTGDDRDEAEEETEETGEKAVDEAEGTDNTEGSDEETVETDGEIEEATPESGTGTTAATTGGNVNDGSEGQTLLEEPAAISLDRLFGVVTTGVLALALIMLIRRAPV</sequence>
<dbReference type="EMBL" id="CP011564">
    <property type="protein sequence ID" value="ALG81011.1"/>
    <property type="molecule type" value="Genomic_DNA"/>
</dbReference>
<keyword evidence="2" id="KW-1133">Transmembrane helix</keyword>
<dbReference type="GeneID" id="26009469"/>
<keyword evidence="2" id="KW-0812">Transmembrane</keyword>
<feature type="compositionally biased region" description="Acidic residues" evidence="1">
    <location>
        <begin position="201"/>
        <end position="226"/>
    </location>
</feature>
<keyword evidence="2" id="KW-0472">Membrane</keyword>
<dbReference type="HOGENOM" id="CLU_975217_0_0_2"/>
<reference evidence="4 5" key="3">
    <citation type="journal article" date="2016" name="Stand. Genomic Sci.">
        <title>Complete genome sequence of 'Halanaeroarchaeum sulfurireducens' M27-SA2, a sulfur-reducing and acetate-oxidizing haloarchaeon from the deep-sea hypersaline anoxic lake Medee.</title>
        <authorList>
            <person name="Messina E."/>
            <person name="Sorokin D.Y."/>
            <person name="Kublanov I.V."/>
            <person name="Toshchakov S."/>
            <person name="Lopatina A."/>
            <person name="Arcadi E."/>
            <person name="Smedile F."/>
            <person name="La Spada G."/>
            <person name="La Cono V."/>
            <person name="Yakimov M.M."/>
        </authorList>
    </citation>
    <scope>NUCLEOTIDE SEQUENCE [LARGE SCALE GENOMIC DNA]</scope>
    <source>
        <strain evidence="4 5">M27-SA2</strain>
    </source>
</reference>
<evidence type="ECO:0000313" key="5">
    <source>
        <dbReference type="Proteomes" id="UP000060390"/>
    </source>
</evidence>
<evidence type="ECO:0000313" key="4">
    <source>
        <dbReference type="EMBL" id="ALG81011.1"/>
    </source>
</evidence>
<feature type="region of interest" description="Disordered" evidence="1">
    <location>
        <begin position="145"/>
        <end position="248"/>
    </location>
</feature>
<reference evidence="3 6" key="1">
    <citation type="journal article" date="2015" name="ISME J.">
        <title>Elemental sulfur and acetate can support life of a novel strictly anaerobic haloarchaeon.</title>
        <authorList>
            <person name="Sorokin D.Y."/>
            <person name="Kublanov I.V."/>
            <person name="Gavrilov S.N."/>
            <person name="Rojo D."/>
            <person name="Roman P."/>
            <person name="Golyshin P.N."/>
            <person name="Slepak V.Z."/>
            <person name="Smedile F."/>
            <person name="Ferrer M."/>
            <person name="Messina E."/>
            <person name="La Cono V."/>
            <person name="Yakimov M.M."/>
        </authorList>
    </citation>
    <scope>NUCLEOTIDE SEQUENCE [LARGE SCALE GENOMIC DNA]</scope>
    <source>
        <strain evidence="3 6">HSR2</strain>
    </source>
</reference>
<feature type="transmembrane region" description="Helical" evidence="2">
    <location>
        <begin position="263"/>
        <end position="280"/>
    </location>
</feature>
<name>A0A0F7PAD7_9EURY</name>
<evidence type="ECO:0000256" key="1">
    <source>
        <dbReference type="SAM" id="MobiDB-lite"/>
    </source>
</evidence>
<dbReference type="KEGG" id="hsu:HLASF_0095"/>
<organism evidence="3 6">
    <name type="scientific">Halanaeroarchaeum sulfurireducens</name>
    <dbReference type="NCBI Taxonomy" id="1604004"/>
    <lineage>
        <taxon>Archaea</taxon>
        <taxon>Methanobacteriati</taxon>
        <taxon>Methanobacteriota</taxon>
        <taxon>Stenosarchaea group</taxon>
        <taxon>Halobacteria</taxon>
        <taxon>Halobacteriales</taxon>
        <taxon>Halobacteriaceae</taxon>
        <taxon>Halanaeroarchaeum</taxon>
    </lineage>
</organism>
<accession>A0A0F7PAD7</accession>
<reference evidence="5" key="2">
    <citation type="submission" date="2015-05" db="EMBL/GenBank/DDBJ databases">
        <title>Complete genome sequence of Halanaeroarchaeum sulfurireducens type strain M27-SA2, a sulfate-reducer haloarchaeon from marine anoxic lake Medee.</title>
        <authorList>
            <person name="Messina E."/>
            <person name="Kublanov I.V."/>
            <person name="Toshchakov S."/>
            <person name="Arcadi E."/>
            <person name="La Spada G."/>
            <person name="La Cono V."/>
            <person name="Yakimov M.M."/>
        </authorList>
    </citation>
    <scope>NUCLEOTIDE SEQUENCE [LARGE SCALE GENOMIC DNA]</scope>
    <source>
        <strain evidence="5">M27-SA2</strain>
    </source>
</reference>
<evidence type="ECO:0000313" key="3">
    <source>
        <dbReference type="EMBL" id="AKH96609.1"/>
    </source>
</evidence>